<evidence type="ECO:0000313" key="2">
    <source>
        <dbReference type="Proteomes" id="UP001163823"/>
    </source>
</evidence>
<evidence type="ECO:0000313" key="1">
    <source>
        <dbReference type="EMBL" id="KAJ7969545.1"/>
    </source>
</evidence>
<keyword evidence="2" id="KW-1185">Reference proteome</keyword>
<name>A0AAD7M3Z3_QUISA</name>
<sequence length="81" mass="9127">MRVGSDSIHLVKANSLFSCRFQISMQFYSIDSCISGRSKKLKEMALLSSAQTRFAISATTGFHLTFHPVDWRKGQRVGSNR</sequence>
<dbReference type="AlphaFoldDB" id="A0AAD7M3Z3"/>
<proteinExistence type="predicted"/>
<comment type="caution">
    <text evidence="1">The sequence shown here is derived from an EMBL/GenBank/DDBJ whole genome shotgun (WGS) entry which is preliminary data.</text>
</comment>
<dbReference type="KEGG" id="qsa:O6P43_007871"/>
<accession>A0AAD7M3Z3</accession>
<protein>
    <submittedName>
        <fullName evidence="1">Uncharacterized protein</fullName>
    </submittedName>
</protein>
<reference evidence="1" key="1">
    <citation type="journal article" date="2023" name="Science">
        <title>Elucidation of the pathway for biosynthesis of saponin adjuvants from the soapbark tree.</title>
        <authorList>
            <person name="Reed J."/>
            <person name="Orme A."/>
            <person name="El-Demerdash A."/>
            <person name="Owen C."/>
            <person name="Martin L.B.B."/>
            <person name="Misra R.C."/>
            <person name="Kikuchi S."/>
            <person name="Rejzek M."/>
            <person name="Martin A.C."/>
            <person name="Harkess A."/>
            <person name="Leebens-Mack J."/>
            <person name="Louveau T."/>
            <person name="Stephenson M.J."/>
            <person name="Osbourn A."/>
        </authorList>
    </citation>
    <scope>NUCLEOTIDE SEQUENCE</scope>
    <source>
        <strain evidence="1">S10</strain>
    </source>
</reference>
<organism evidence="1 2">
    <name type="scientific">Quillaja saponaria</name>
    <name type="common">Soap bark tree</name>
    <dbReference type="NCBI Taxonomy" id="32244"/>
    <lineage>
        <taxon>Eukaryota</taxon>
        <taxon>Viridiplantae</taxon>
        <taxon>Streptophyta</taxon>
        <taxon>Embryophyta</taxon>
        <taxon>Tracheophyta</taxon>
        <taxon>Spermatophyta</taxon>
        <taxon>Magnoliopsida</taxon>
        <taxon>eudicotyledons</taxon>
        <taxon>Gunneridae</taxon>
        <taxon>Pentapetalae</taxon>
        <taxon>rosids</taxon>
        <taxon>fabids</taxon>
        <taxon>Fabales</taxon>
        <taxon>Quillajaceae</taxon>
        <taxon>Quillaja</taxon>
    </lineage>
</organism>
<dbReference type="EMBL" id="JARAOO010000004">
    <property type="protein sequence ID" value="KAJ7969545.1"/>
    <property type="molecule type" value="Genomic_DNA"/>
</dbReference>
<dbReference type="Proteomes" id="UP001163823">
    <property type="component" value="Chromosome 4"/>
</dbReference>
<gene>
    <name evidence="1" type="ORF">O6P43_007871</name>
</gene>